<dbReference type="SUPFAM" id="SSF110857">
    <property type="entry name" value="Gamma-glutamyl cyclotransferase-like"/>
    <property type="match status" value="1"/>
</dbReference>
<dbReference type="GO" id="GO:0005829">
    <property type="term" value="C:cytosol"/>
    <property type="evidence" value="ECO:0007669"/>
    <property type="project" value="TreeGrafter"/>
</dbReference>
<protein>
    <recommendedName>
        <fullName evidence="4">Gamma-glutamylcyclotransferase family protein</fullName>
    </recommendedName>
</protein>
<dbReference type="GO" id="GO:0061929">
    <property type="term" value="F:gamma-glutamylaminecyclotransferase activity"/>
    <property type="evidence" value="ECO:0007669"/>
    <property type="project" value="InterPro"/>
</dbReference>
<feature type="active site" description="Proton acceptor" evidence="3">
    <location>
        <position position="179"/>
    </location>
</feature>
<feature type="domain" description="Gamma-glutamylcyclotransferase AIG2-like" evidence="6">
    <location>
        <begin position="102"/>
        <end position="191"/>
    </location>
</feature>
<dbReference type="CDD" id="cd06661">
    <property type="entry name" value="GGCT_like"/>
    <property type="match status" value="1"/>
</dbReference>
<comment type="caution">
    <text evidence="7">The sequence shown here is derived from an EMBL/GenBank/DDBJ whole genome shotgun (WGS) entry which is preliminary data.</text>
</comment>
<evidence type="ECO:0000313" key="8">
    <source>
        <dbReference type="Proteomes" id="UP000265515"/>
    </source>
</evidence>
<dbReference type="EMBL" id="BFEA01000205">
    <property type="protein sequence ID" value="GBG74551.1"/>
    <property type="molecule type" value="Genomic_DNA"/>
</dbReference>
<feature type="region of interest" description="Disordered" evidence="5">
    <location>
        <begin position="23"/>
        <end position="53"/>
    </location>
</feature>
<dbReference type="InterPro" id="IPR013024">
    <property type="entry name" value="GGCT-like"/>
</dbReference>
<comment type="function">
    <text evidence="1">Putative gamma-glutamylcyclotransferase.</text>
</comment>
<comment type="similarity">
    <text evidence="2 4">Belongs to the gamma-glutamylcyclotransferase family.</text>
</comment>
<dbReference type="Pfam" id="PF06094">
    <property type="entry name" value="GGACT"/>
    <property type="match status" value="1"/>
</dbReference>
<dbReference type="PANTHER" id="PTHR12510">
    <property type="entry name" value="TROPONIN C-AKIN-1 PROTEIN"/>
    <property type="match status" value="1"/>
</dbReference>
<dbReference type="InterPro" id="IPR039126">
    <property type="entry name" value="GGACT"/>
</dbReference>
<dbReference type="OMA" id="TIANCCM"/>
<organism evidence="7 8">
    <name type="scientific">Chara braunii</name>
    <name type="common">Braun's stonewort</name>
    <dbReference type="NCBI Taxonomy" id="69332"/>
    <lineage>
        <taxon>Eukaryota</taxon>
        <taxon>Viridiplantae</taxon>
        <taxon>Streptophyta</taxon>
        <taxon>Charophyceae</taxon>
        <taxon>Charales</taxon>
        <taxon>Characeae</taxon>
        <taxon>Chara</taxon>
    </lineage>
</organism>
<evidence type="ECO:0000256" key="5">
    <source>
        <dbReference type="SAM" id="MobiDB-lite"/>
    </source>
</evidence>
<evidence type="ECO:0000256" key="3">
    <source>
        <dbReference type="PIRSR" id="PIRSR639126-1"/>
    </source>
</evidence>
<keyword evidence="8" id="KW-1185">Reference proteome</keyword>
<dbReference type="AlphaFoldDB" id="A0A388KWY0"/>
<dbReference type="STRING" id="69332.A0A388KWY0"/>
<accession>A0A388KWY0</accession>
<dbReference type="Gramene" id="GBG74551">
    <property type="protein sequence ID" value="GBG74551"/>
    <property type="gene ID" value="CBR_g18962"/>
</dbReference>
<evidence type="ECO:0000256" key="1">
    <source>
        <dbReference type="ARBA" id="ARBA00002782"/>
    </source>
</evidence>
<evidence type="ECO:0000313" key="7">
    <source>
        <dbReference type="EMBL" id="GBG74551.1"/>
    </source>
</evidence>
<dbReference type="Gene3D" id="3.10.490.10">
    <property type="entry name" value="Gamma-glutamyl cyclotransferase-like"/>
    <property type="match status" value="1"/>
</dbReference>
<reference evidence="7 8" key="1">
    <citation type="journal article" date="2018" name="Cell">
        <title>The Chara Genome: Secondary Complexity and Implications for Plant Terrestrialization.</title>
        <authorList>
            <person name="Nishiyama T."/>
            <person name="Sakayama H."/>
            <person name="Vries J.D."/>
            <person name="Buschmann H."/>
            <person name="Saint-Marcoux D."/>
            <person name="Ullrich K.K."/>
            <person name="Haas F.B."/>
            <person name="Vanderstraeten L."/>
            <person name="Becker D."/>
            <person name="Lang D."/>
            <person name="Vosolsobe S."/>
            <person name="Rombauts S."/>
            <person name="Wilhelmsson P.K.I."/>
            <person name="Janitza P."/>
            <person name="Kern R."/>
            <person name="Heyl A."/>
            <person name="Rumpler F."/>
            <person name="Villalobos L.I.A.C."/>
            <person name="Clay J.M."/>
            <person name="Skokan R."/>
            <person name="Toyoda A."/>
            <person name="Suzuki Y."/>
            <person name="Kagoshima H."/>
            <person name="Schijlen E."/>
            <person name="Tajeshwar N."/>
            <person name="Catarino B."/>
            <person name="Hetherington A.J."/>
            <person name="Saltykova A."/>
            <person name="Bonnot C."/>
            <person name="Breuninger H."/>
            <person name="Symeonidi A."/>
            <person name="Radhakrishnan G.V."/>
            <person name="Van Nieuwerburgh F."/>
            <person name="Deforce D."/>
            <person name="Chang C."/>
            <person name="Karol K.G."/>
            <person name="Hedrich R."/>
            <person name="Ulvskov P."/>
            <person name="Glockner G."/>
            <person name="Delwiche C.F."/>
            <person name="Petrasek J."/>
            <person name="Van de Peer Y."/>
            <person name="Friml J."/>
            <person name="Beilby M."/>
            <person name="Dolan L."/>
            <person name="Kohara Y."/>
            <person name="Sugano S."/>
            <person name="Fujiyama A."/>
            <person name="Delaux P.-M."/>
            <person name="Quint M."/>
            <person name="TheiBen G."/>
            <person name="Hagemann M."/>
            <person name="Harholt J."/>
            <person name="Dunand C."/>
            <person name="Zachgo S."/>
            <person name="Langdale J."/>
            <person name="Maumus F."/>
            <person name="Straeten D.V.D."/>
            <person name="Gould S.B."/>
            <person name="Rensing S.A."/>
        </authorList>
    </citation>
    <scope>NUCLEOTIDE SEQUENCE [LARGE SCALE GENOMIC DNA]</scope>
    <source>
        <strain evidence="7 8">S276</strain>
    </source>
</reference>
<feature type="compositionally biased region" description="Low complexity" evidence="5">
    <location>
        <begin position="74"/>
        <end position="86"/>
    </location>
</feature>
<feature type="region of interest" description="Disordered" evidence="5">
    <location>
        <begin position="69"/>
        <end position="90"/>
    </location>
</feature>
<dbReference type="Proteomes" id="UP000265515">
    <property type="component" value="Unassembled WGS sequence"/>
</dbReference>
<dbReference type="OrthoDB" id="113620at2759"/>
<gene>
    <name evidence="7" type="ORF">CBR_g18962</name>
</gene>
<dbReference type="PANTHER" id="PTHR12510:SF4">
    <property type="entry name" value="GAMMA-GLUTAMYLAMINECYCLOTRANSFERASE"/>
    <property type="match status" value="1"/>
</dbReference>
<sequence>MASAVVVSTRACEGRLWSEKEMRENASLSGNATRVKVEHLSPSDARGSGDASGVDVVDFLPAAEETERHHHQSSYHLSSSSSPTQSKSHKKVVIKNPCGIAFVYGTLKKGFGNYWLMQDLLKDGHVEYIGSARTKQPYPLVCGPFAVPFLLDMPSNGWCVKGELYKVDAKAQEILDEKEGTTVGHYVRKPLVLTDVVFDRDFVSSPADDDWYRKGEGEGEGGGEVLAEAYFAHNSITQGLAKASATQFIEAFTEAQARHYIVRKDRPKNRTFLEHVRLWIHERTREKRQP</sequence>
<dbReference type="InterPro" id="IPR036568">
    <property type="entry name" value="GGCT-like_sf"/>
</dbReference>
<proteinExistence type="inferred from homology"/>
<evidence type="ECO:0000256" key="4">
    <source>
        <dbReference type="RuleBase" id="RU367036"/>
    </source>
</evidence>
<dbReference type="InterPro" id="IPR009288">
    <property type="entry name" value="AIG2-like_dom"/>
</dbReference>
<name>A0A388KWY0_CHABU</name>
<evidence type="ECO:0000256" key="2">
    <source>
        <dbReference type="ARBA" id="ARBA00008861"/>
    </source>
</evidence>
<evidence type="ECO:0000259" key="6">
    <source>
        <dbReference type="Pfam" id="PF06094"/>
    </source>
</evidence>